<feature type="transmembrane region" description="Helical" evidence="7">
    <location>
        <begin position="33"/>
        <end position="57"/>
    </location>
</feature>
<keyword evidence="2 7" id="KW-0813">Transport</keyword>
<dbReference type="Pfam" id="PF00528">
    <property type="entry name" value="BPD_transp_1"/>
    <property type="match status" value="1"/>
</dbReference>
<feature type="transmembrane region" description="Helical" evidence="7">
    <location>
        <begin position="177"/>
        <end position="200"/>
    </location>
</feature>
<dbReference type="GO" id="GO:0055085">
    <property type="term" value="P:transmembrane transport"/>
    <property type="evidence" value="ECO:0007669"/>
    <property type="project" value="InterPro"/>
</dbReference>
<feature type="transmembrane region" description="Helical" evidence="7">
    <location>
        <begin position="283"/>
        <end position="308"/>
    </location>
</feature>
<gene>
    <name evidence="10" type="ORF">AVDCRST_MAG43-228</name>
</gene>
<organism evidence="10">
    <name type="scientific">uncultured Thermomicrobiales bacterium</name>
    <dbReference type="NCBI Taxonomy" id="1645740"/>
    <lineage>
        <taxon>Bacteria</taxon>
        <taxon>Pseudomonadati</taxon>
        <taxon>Thermomicrobiota</taxon>
        <taxon>Thermomicrobia</taxon>
        <taxon>Thermomicrobiales</taxon>
        <taxon>environmental samples</taxon>
    </lineage>
</organism>
<keyword evidence="5 7" id="KW-1133">Transmembrane helix</keyword>
<dbReference type="PROSITE" id="PS50928">
    <property type="entry name" value="ABC_TM1"/>
    <property type="match status" value="1"/>
</dbReference>
<evidence type="ECO:0000256" key="2">
    <source>
        <dbReference type="ARBA" id="ARBA00022448"/>
    </source>
</evidence>
<accession>A0A6J4U6R8</accession>
<comment type="subcellular location">
    <subcellularLocation>
        <location evidence="1 7">Cell membrane</location>
        <topology evidence="1 7">Multi-pass membrane protein</topology>
    </subcellularLocation>
</comment>
<keyword evidence="3" id="KW-1003">Cell membrane</keyword>
<protein>
    <submittedName>
        <fullName evidence="10">ABC transporter, permease protein 1 (Cluster 1, maltose/g3p/polyamine/iron)</fullName>
    </submittedName>
</protein>
<dbReference type="PANTHER" id="PTHR30193:SF41">
    <property type="entry name" value="DIACETYLCHITOBIOSE UPTAKE SYSTEM PERMEASE PROTEIN NGCF"/>
    <property type="match status" value="1"/>
</dbReference>
<feature type="transmembrane region" description="Helical" evidence="7">
    <location>
        <begin position="129"/>
        <end position="149"/>
    </location>
</feature>
<dbReference type="InterPro" id="IPR035906">
    <property type="entry name" value="MetI-like_sf"/>
</dbReference>
<evidence type="ECO:0000256" key="4">
    <source>
        <dbReference type="ARBA" id="ARBA00022692"/>
    </source>
</evidence>
<evidence type="ECO:0000256" key="3">
    <source>
        <dbReference type="ARBA" id="ARBA00022475"/>
    </source>
</evidence>
<dbReference type="InterPro" id="IPR051393">
    <property type="entry name" value="ABC_transporter_permease"/>
</dbReference>
<dbReference type="InterPro" id="IPR000515">
    <property type="entry name" value="MetI-like"/>
</dbReference>
<reference evidence="10" key="1">
    <citation type="submission" date="2020-02" db="EMBL/GenBank/DDBJ databases">
        <authorList>
            <person name="Meier V. D."/>
        </authorList>
    </citation>
    <scope>NUCLEOTIDE SEQUENCE</scope>
    <source>
        <strain evidence="10">AVDCRST_MAG43</strain>
    </source>
</reference>
<evidence type="ECO:0000256" key="1">
    <source>
        <dbReference type="ARBA" id="ARBA00004651"/>
    </source>
</evidence>
<comment type="similarity">
    <text evidence="7">Belongs to the binding-protein-dependent transport system permease family.</text>
</comment>
<dbReference type="Gene3D" id="1.10.3720.10">
    <property type="entry name" value="MetI-like"/>
    <property type="match status" value="1"/>
</dbReference>
<proteinExistence type="inferred from homology"/>
<dbReference type="AlphaFoldDB" id="A0A6J4U6R8"/>
<evidence type="ECO:0000256" key="7">
    <source>
        <dbReference type="RuleBase" id="RU363032"/>
    </source>
</evidence>
<dbReference type="GO" id="GO:0005886">
    <property type="term" value="C:plasma membrane"/>
    <property type="evidence" value="ECO:0007669"/>
    <property type="project" value="UniProtKB-SubCell"/>
</dbReference>
<evidence type="ECO:0000259" key="9">
    <source>
        <dbReference type="PROSITE" id="PS50928"/>
    </source>
</evidence>
<evidence type="ECO:0000256" key="6">
    <source>
        <dbReference type="ARBA" id="ARBA00023136"/>
    </source>
</evidence>
<keyword evidence="4 7" id="KW-0812">Transmembrane</keyword>
<sequence length="313" mass="34125">MMATTVPSPQLAQEPRLQPQARRGSRGSTWEPYLYLLPGLLMFTIFLAIPVVGAIVLSLTGWNGVSWNTAAFVGFDNYLTAFRDQRFWTALWHNLLLIPYFVILPAILGLAPAAMVHQMKIRGAGVFQAGLFLPYIMPGVLIGVVWRWLLNPVFGPVNDVLERMGFNPPPWLGDFRLALPTIGLIGAWAAYGFCYVVFVAGMQKISADLYDAARLDGANGWQEFLAVTLPGLRREIAVVLSVNLINALRAFDVIKATTDGGPGDETSVLALFMINSAFGSNQAGYGMAIAVFLAIMTLVLSLLVLRLFGDSDA</sequence>
<evidence type="ECO:0000256" key="5">
    <source>
        <dbReference type="ARBA" id="ARBA00022989"/>
    </source>
</evidence>
<feature type="domain" description="ABC transmembrane type-1" evidence="9">
    <location>
        <begin position="91"/>
        <end position="304"/>
    </location>
</feature>
<feature type="region of interest" description="Disordered" evidence="8">
    <location>
        <begin position="1"/>
        <end position="26"/>
    </location>
</feature>
<evidence type="ECO:0000256" key="8">
    <source>
        <dbReference type="SAM" id="MobiDB-lite"/>
    </source>
</evidence>
<dbReference type="PANTHER" id="PTHR30193">
    <property type="entry name" value="ABC TRANSPORTER PERMEASE PROTEIN"/>
    <property type="match status" value="1"/>
</dbReference>
<keyword evidence="6 7" id="KW-0472">Membrane</keyword>
<dbReference type="EMBL" id="CADCWI010000012">
    <property type="protein sequence ID" value="CAA9542117.1"/>
    <property type="molecule type" value="Genomic_DNA"/>
</dbReference>
<dbReference type="CDD" id="cd06261">
    <property type="entry name" value="TM_PBP2"/>
    <property type="match status" value="1"/>
</dbReference>
<name>A0A6J4U6R8_9BACT</name>
<feature type="transmembrane region" description="Helical" evidence="7">
    <location>
        <begin position="97"/>
        <end position="117"/>
    </location>
</feature>
<evidence type="ECO:0000313" key="10">
    <source>
        <dbReference type="EMBL" id="CAA9542117.1"/>
    </source>
</evidence>
<feature type="compositionally biased region" description="Polar residues" evidence="8">
    <location>
        <begin position="1"/>
        <end position="11"/>
    </location>
</feature>
<dbReference type="SUPFAM" id="SSF161098">
    <property type="entry name" value="MetI-like"/>
    <property type="match status" value="1"/>
</dbReference>